<keyword evidence="2" id="KW-0472">Membrane</keyword>
<keyword evidence="2" id="KW-0812">Transmembrane</keyword>
<reference evidence="3" key="2">
    <citation type="submission" date="2023-05" db="EMBL/GenBank/DDBJ databases">
        <authorList>
            <consortium name="Lawrence Berkeley National Laboratory"/>
            <person name="Steindorff A."/>
            <person name="Hensen N."/>
            <person name="Bonometti L."/>
            <person name="Westerberg I."/>
            <person name="Brannstrom I.O."/>
            <person name="Guillou S."/>
            <person name="Cros-Aarteil S."/>
            <person name="Calhoun S."/>
            <person name="Haridas S."/>
            <person name="Kuo A."/>
            <person name="Mondo S."/>
            <person name="Pangilinan J."/>
            <person name="Riley R."/>
            <person name="Labutti K."/>
            <person name="Andreopoulos B."/>
            <person name="Lipzen A."/>
            <person name="Chen C."/>
            <person name="Yanf M."/>
            <person name="Daum C."/>
            <person name="Ng V."/>
            <person name="Clum A."/>
            <person name="Ohm R."/>
            <person name="Martin F."/>
            <person name="Silar P."/>
            <person name="Natvig D."/>
            <person name="Lalanne C."/>
            <person name="Gautier V."/>
            <person name="Ament-Velasquez S.L."/>
            <person name="Kruys A."/>
            <person name="Hutchinson M.I."/>
            <person name="Powell A.J."/>
            <person name="Barry K."/>
            <person name="Miller A.N."/>
            <person name="Grigoriev I.V."/>
            <person name="Debuchy R."/>
            <person name="Gladieux P."/>
            <person name="Thoren M.H."/>
            <person name="Johannesson H."/>
        </authorList>
    </citation>
    <scope>NUCLEOTIDE SEQUENCE</scope>
    <source>
        <strain evidence="3">PSN243</strain>
    </source>
</reference>
<dbReference type="EMBL" id="MU865956">
    <property type="protein sequence ID" value="KAK4446549.1"/>
    <property type="molecule type" value="Genomic_DNA"/>
</dbReference>
<dbReference type="Proteomes" id="UP001321760">
    <property type="component" value="Unassembled WGS sequence"/>
</dbReference>
<feature type="transmembrane region" description="Helical" evidence="2">
    <location>
        <begin position="116"/>
        <end position="134"/>
    </location>
</feature>
<evidence type="ECO:0000256" key="2">
    <source>
        <dbReference type="SAM" id="Phobius"/>
    </source>
</evidence>
<evidence type="ECO:0000313" key="3">
    <source>
        <dbReference type="EMBL" id="KAK4446549.1"/>
    </source>
</evidence>
<sequence length="664" mass="73255">MGRLKFYSEPQEVDENWQEKDQVTVTEVTFGRADSSSPISPRRSESTSSVESNGAAKVLEKPKPVASTRKTDFFRRGIMFHLLPVLITVFLTIMYKQQWRWPYPGPSPEMEAGLQFAAKLHEFLIIISLSSILFHRLRYMLLESDGVPLGLLTASFQLNNPMFFLSPEFFGASRKIFSTLPIFYTFILVLAAAFLSLAASPFSAIVLIPRELRLPLKESHFVMPKATRRLEGKSLESDGYYLGATLAIPESSLYPMSIGPDLGVTWSCPSIPDRPGNCISEFQRLFINAFSTLLTTHVTNRGPEVALENGPFYIGGSKRVIRIEHTNFAVESATTELVNQITRVTCPFQMTGQRLFETRDGIINAIQSASINGTGETYPIIVASALAAGSKILPDMQSQILTHSCIRTIDNRELSVDYLVSFPWGTTEGSDQNLAQTPCFETGPYPAFEFAMNRRLATELMQRNWTKGFTHFVDLQDHVPYPISGGYVAVRPIPKPDLIGGSHSSFPDGRYFQVIEIGYVVAQWVKAQPSTVQSINSLVADTGVLPGELEQSFGSVLNRTASTVGPIVSMDAAWLNSLDIFPFEFVSTDGFPRLDDNALSLFEYLPRGRAESVIPILLAAVMSNVHLSFAAFDPPGTMCVSTGGLTGDGCLRPDENGVGPVVYE</sequence>
<keyword evidence="4" id="KW-1185">Reference proteome</keyword>
<feature type="region of interest" description="Disordered" evidence="1">
    <location>
        <begin position="29"/>
        <end position="56"/>
    </location>
</feature>
<dbReference type="AlphaFoldDB" id="A0AAV9GEM1"/>
<name>A0AAV9GEM1_9PEZI</name>
<reference evidence="3" key="1">
    <citation type="journal article" date="2023" name="Mol. Phylogenet. Evol.">
        <title>Genome-scale phylogeny and comparative genomics of the fungal order Sordariales.</title>
        <authorList>
            <person name="Hensen N."/>
            <person name="Bonometti L."/>
            <person name="Westerberg I."/>
            <person name="Brannstrom I.O."/>
            <person name="Guillou S."/>
            <person name="Cros-Aarteil S."/>
            <person name="Calhoun S."/>
            <person name="Haridas S."/>
            <person name="Kuo A."/>
            <person name="Mondo S."/>
            <person name="Pangilinan J."/>
            <person name="Riley R."/>
            <person name="LaButti K."/>
            <person name="Andreopoulos B."/>
            <person name="Lipzen A."/>
            <person name="Chen C."/>
            <person name="Yan M."/>
            <person name="Daum C."/>
            <person name="Ng V."/>
            <person name="Clum A."/>
            <person name="Steindorff A."/>
            <person name="Ohm R.A."/>
            <person name="Martin F."/>
            <person name="Silar P."/>
            <person name="Natvig D.O."/>
            <person name="Lalanne C."/>
            <person name="Gautier V."/>
            <person name="Ament-Velasquez S.L."/>
            <person name="Kruys A."/>
            <person name="Hutchinson M.I."/>
            <person name="Powell A.J."/>
            <person name="Barry K."/>
            <person name="Miller A.N."/>
            <person name="Grigoriev I.V."/>
            <person name="Debuchy R."/>
            <person name="Gladieux P."/>
            <person name="Hiltunen Thoren M."/>
            <person name="Johannesson H."/>
        </authorList>
    </citation>
    <scope>NUCLEOTIDE SEQUENCE</scope>
    <source>
        <strain evidence="3">PSN243</strain>
    </source>
</reference>
<protein>
    <submittedName>
        <fullName evidence="3">Uncharacterized protein</fullName>
    </submittedName>
</protein>
<gene>
    <name evidence="3" type="ORF">QBC34DRAFT_411428</name>
</gene>
<proteinExistence type="predicted"/>
<accession>A0AAV9GEM1</accession>
<keyword evidence="2" id="KW-1133">Transmembrane helix</keyword>
<evidence type="ECO:0000256" key="1">
    <source>
        <dbReference type="SAM" id="MobiDB-lite"/>
    </source>
</evidence>
<comment type="caution">
    <text evidence="3">The sequence shown here is derived from an EMBL/GenBank/DDBJ whole genome shotgun (WGS) entry which is preliminary data.</text>
</comment>
<feature type="compositionally biased region" description="Low complexity" evidence="1">
    <location>
        <begin position="35"/>
        <end position="52"/>
    </location>
</feature>
<feature type="transmembrane region" description="Helical" evidence="2">
    <location>
        <begin position="183"/>
        <end position="208"/>
    </location>
</feature>
<organism evidence="3 4">
    <name type="scientific">Podospora aff. communis PSN243</name>
    <dbReference type="NCBI Taxonomy" id="3040156"/>
    <lineage>
        <taxon>Eukaryota</taxon>
        <taxon>Fungi</taxon>
        <taxon>Dikarya</taxon>
        <taxon>Ascomycota</taxon>
        <taxon>Pezizomycotina</taxon>
        <taxon>Sordariomycetes</taxon>
        <taxon>Sordariomycetidae</taxon>
        <taxon>Sordariales</taxon>
        <taxon>Podosporaceae</taxon>
        <taxon>Podospora</taxon>
    </lineage>
</organism>
<feature type="non-terminal residue" evidence="3">
    <location>
        <position position="664"/>
    </location>
</feature>
<feature type="transmembrane region" description="Helical" evidence="2">
    <location>
        <begin position="78"/>
        <end position="96"/>
    </location>
</feature>
<evidence type="ECO:0000313" key="4">
    <source>
        <dbReference type="Proteomes" id="UP001321760"/>
    </source>
</evidence>